<proteinExistence type="predicted"/>
<dbReference type="EMBL" id="JACBKZ010000007">
    <property type="protein sequence ID" value="KAF5945991.1"/>
    <property type="molecule type" value="Genomic_DNA"/>
</dbReference>
<name>A0A7J7H127_CAMSI</name>
<dbReference type="PROSITE" id="PS50065">
    <property type="entry name" value="HMG_COA_REDUCTASE_4"/>
    <property type="match status" value="1"/>
</dbReference>
<accession>A0A7J7H127</accession>
<comment type="caution">
    <text evidence="1">The sequence shown here is derived from an EMBL/GenBank/DDBJ whole genome shotgun (WGS) entry which is preliminary data.</text>
</comment>
<reference evidence="1 2" key="2">
    <citation type="submission" date="2020-07" db="EMBL/GenBank/DDBJ databases">
        <title>Genome assembly of wild tea tree DASZ reveals pedigree and selection history of tea varieties.</title>
        <authorList>
            <person name="Zhang W."/>
        </authorList>
    </citation>
    <scope>NUCLEOTIDE SEQUENCE [LARGE SCALE GENOMIC DNA]</scope>
    <source>
        <strain evidence="2">cv. G240</strain>
        <tissue evidence="1">Leaf</tissue>
    </source>
</reference>
<dbReference type="InterPro" id="IPR002202">
    <property type="entry name" value="HMG_CoA_Rdtase"/>
</dbReference>
<dbReference type="GO" id="GO:0004420">
    <property type="term" value="F:hydroxymethylglutaryl-CoA reductase (NADPH) activity"/>
    <property type="evidence" value="ECO:0007669"/>
    <property type="project" value="InterPro"/>
</dbReference>
<dbReference type="Gene3D" id="1.10.3270.10">
    <property type="entry name" value="HMGR, N-terminal domain"/>
    <property type="match status" value="1"/>
</dbReference>
<gene>
    <name evidence="1" type="ORF">HYC85_016219</name>
</gene>
<dbReference type="Proteomes" id="UP000593564">
    <property type="component" value="Unassembled WGS sequence"/>
</dbReference>
<dbReference type="InterPro" id="IPR023282">
    <property type="entry name" value="HMG_CoA_Rdtase_N"/>
</dbReference>
<evidence type="ECO:0000313" key="2">
    <source>
        <dbReference type="Proteomes" id="UP000593564"/>
    </source>
</evidence>
<protein>
    <submittedName>
        <fullName evidence="1">Uncharacterized protein</fullName>
    </submittedName>
</protein>
<sequence>MDPLPVFSDEEIVKLVVFGSIPSYLLESKLGDCYRVASIRRKALQRFTGRSLWSTNFKSLFTVLERKRKMMGVVL</sequence>
<evidence type="ECO:0000313" key="1">
    <source>
        <dbReference type="EMBL" id="KAF5945991.1"/>
    </source>
</evidence>
<keyword evidence="2" id="KW-1185">Reference proteome</keyword>
<reference evidence="2" key="1">
    <citation type="journal article" date="2020" name="Nat. Commun.">
        <title>Genome assembly of wild tea tree DASZ reveals pedigree and selection history of tea varieties.</title>
        <authorList>
            <person name="Zhang W."/>
            <person name="Zhang Y."/>
            <person name="Qiu H."/>
            <person name="Guo Y."/>
            <person name="Wan H."/>
            <person name="Zhang X."/>
            <person name="Scossa F."/>
            <person name="Alseekh S."/>
            <person name="Zhang Q."/>
            <person name="Wang P."/>
            <person name="Xu L."/>
            <person name="Schmidt M.H."/>
            <person name="Jia X."/>
            <person name="Li D."/>
            <person name="Zhu A."/>
            <person name="Guo F."/>
            <person name="Chen W."/>
            <person name="Ni D."/>
            <person name="Usadel B."/>
            <person name="Fernie A.R."/>
            <person name="Wen W."/>
        </authorList>
    </citation>
    <scope>NUCLEOTIDE SEQUENCE [LARGE SCALE GENOMIC DNA]</scope>
    <source>
        <strain evidence="2">cv. G240</strain>
    </source>
</reference>
<dbReference type="AlphaFoldDB" id="A0A7J7H127"/>
<dbReference type="GO" id="GO:0015936">
    <property type="term" value="P:coenzyme A metabolic process"/>
    <property type="evidence" value="ECO:0007669"/>
    <property type="project" value="InterPro"/>
</dbReference>
<organism evidence="1 2">
    <name type="scientific">Camellia sinensis</name>
    <name type="common">Tea plant</name>
    <name type="synonym">Thea sinensis</name>
    <dbReference type="NCBI Taxonomy" id="4442"/>
    <lineage>
        <taxon>Eukaryota</taxon>
        <taxon>Viridiplantae</taxon>
        <taxon>Streptophyta</taxon>
        <taxon>Embryophyta</taxon>
        <taxon>Tracheophyta</taxon>
        <taxon>Spermatophyta</taxon>
        <taxon>Magnoliopsida</taxon>
        <taxon>eudicotyledons</taxon>
        <taxon>Gunneridae</taxon>
        <taxon>Pentapetalae</taxon>
        <taxon>asterids</taxon>
        <taxon>Ericales</taxon>
        <taxon>Theaceae</taxon>
        <taxon>Camellia</taxon>
    </lineage>
</organism>